<feature type="compositionally biased region" description="Polar residues" evidence="1">
    <location>
        <begin position="303"/>
        <end position="314"/>
    </location>
</feature>
<dbReference type="PROSITE" id="PS50800">
    <property type="entry name" value="SAP"/>
    <property type="match status" value="1"/>
</dbReference>
<feature type="region of interest" description="Disordered" evidence="1">
    <location>
        <begin position="1777"/>
        <end position="1807"/>
    </location>
</feature>
<reference evidence="3 4" key="1">
    <citation type="journal article" date="2024" name="G3 (Bethesda)">
        <title>Genome assembly of Hibiscus sabdariffa L. provides insights into metabolisms of medicinal natural products.</title>
        <authorList>
            <person name="Kim T."/>
        </authorList>
    </citation>
    <scope>NUCLEOTIDE SEQUENCE [LARGE SCALE GENOMIC DNA]</scope>
    <source>
        <strain evidence="3">TK-2024</strain>
        <tissue evidence="3">Old leaves</tissue>
    </source>
</reference>
<keyword evidence="4" id="KW-1185">Reference proteome</keyword>
<feature type="region of interest" description="Disordered" evidence="1">
    <location>
        <begin position="1701"/>
        <end position="1765"/>
    </location>
</feature>
<dbReference type="Proteomes" id="UP001472677">
    <property type="component" value="Unassembled WGS sequence"/>
</dbReference>
<feature type="compositionally biased region" description="Basic and acidic residues" evidence="1">
    <location>
        <begin position="1"/>
        <end position="11"/>
    </location>
</feature>
<dbReference type="InterPro" id="IPR001680">
    <property type="entry name" value="WD40_rpt"/>
</dbReference>
<feature type="compositionally biased region" description="Basic residues" evidence="1">
    <location>
        <begin position="271"/>
        <end position="280"/>
    </location>
</feature>
<organism evidence="3 4">
    <name type="scientific">Hibiscus sabdariffa</name>
    <name type="common">roselle</name>
    <dbReference type="NCBI Taxonomy" id="183260"/>
    <lineage>
        <taxon>Eukaryota</taxon>
        <taxon>Viridiplantae</taxon>
        <taxon>Streptophyta</taxon>
        <taxon>Embryophyta</taxon>
        <taxon>Tracheophyta</taxon>
        <taxon>Spermatophyta</taxon>
        <taxon>Magnoliopsida</taxon>
        <taxon>eudicotyledons</taxon>
        <taxon>Gunneridae</taxon>
        <taxon>Pentapetalae</taxon>
        <taxon>rosids</taxon>
        <taxon>malvids</taxon>
        <taxon>Malvales</taxon>
        <taxon>Malvaceae</taxon>
        <taxon>Malvoideae</taxon>
        <taxon>Hibiscus</taxon>
    </lineage>
</organism>
<dbReference type="Pfam" id="PF24766">
    <property type="entry name" value="DUF7699"/>
    <property type="match status" value="1"/>
</dbReference>
<dbReference type="InterPro" id="IPR003034">
    <property type="entry name" value="SAP_dom"/>
</dbReference>
<feature type="region of interest" description="Disordered" evidence="1">
    <location>
        <begin position="258"/>
        <end position="339"/>
    </location>
</feature>
<evidence type="ECO:0000313" key="3">
    <source>
        <dbReference type="EMBL" id="KAK8517550.1"/>
    </source>
</evidence>
<feature type="compositionally biased region" description="Acidic residues" evidence="1">
    <location>
        <begin position="48"/>
        <end position="58"/>
    </location>
</feature>
<evidence type="ECO:0000259" key="2">
    <source>
        <dbReference type="PROSITE" id="PS50800"/>
    </source>
</evidence>
<dbReference type="SMART" id="SM00513">
    <property type="entry name" value="SAP"/>
    <property type="match status" value="1"/>
</dbReference>
<dbReference type="InterPro" id="IPR036322">
    <property type="entry name" value="WD40_repeat_dom_sf"/>
</dbReference>
<dbReference type="PANTHER" id="PTHR19878">
    <property type="entry name" value="AUTOPHAGY PROTEIN 16-LIKE"/>
    <property type="match status" value="1"/>
</dbReference>
<dbReference type="Gene3D" id="2.130.10.10">
    <property type="entry name" value="YVTN repeat-like/Quinoprotein amine dehydrogenase"/>
    <property type="match status" value="1"/>
</dbReference>
<feature type="compositionally biased region" description="Polar residues" evidence="1">
    <location>
        <begin position="261"/>
        <end position="270"/>
    </location>
</feature>
<evidence type="ECO:0000313" key="4">
    <source>
        <dbReference type="Proteomes" id="UP001472677"/>
    </source>
</evidence>
<gene>
    <name evidence="3" type="ORF">V6N12_016396</name>
</gene>
<dbReference type="InterPro" id="IPR036361">
    <property type="entry name" value="SAP_dom_sf"/>
</dbReference>
<dbReference type="Pfam" id="PF02037">
    <property type="entry name" value="SAP"/>
    <property type="match status" value="1"/>
</dbReference>
<dbReference type="InterPro" id="IPR056116">
    <property type="entry name" value="DUF7699"/>
</dbReference>
<dbReference type="PANTHER" id="PTHR19878:SF17">
    <property type="entry name" value="TRANSDUCIN_WD40 REPEAT-LIKE SUPERFAMILY PROTEIN"/>
    <property type="match status" value="1"/>
</dbReference>
<evidence type="ECO:0000256" key="1">
    <source>
        <dbReference type="SAM" id="MobiDB-lite"/>
    </source>
</evidence>
<sequence length="2029" mass="222085">MADKKGEDKSKHTLIFLSSSEEEDDIETEEDDDDDDYEDNNFSHSSGEETEEEEEDSDGNDRTENDESLCNRIIALLKEGGKLESLSLKELKAYLRKHGLRITGTKAVCQQRILEHWRIKDGKGEALYPRSSFYINCTGDVCKGDVVLFTQKVYKKFDKVARHGRLLGKRTIAGRVVKESYGKAKQQHTFTVEVLWSKGTKQLPPLFPLLVKGRNLYKLRTYRQRWSDEAERRNVLAEKHKRGDAARLVKAMKRMRKWSADTGTKLQNHSHQSRPAKKRKATEPESGKIGKAQGKASIPRFGNTGNNYQVSSPVGQVKKKQKSRLRVSNTSSSHGKPVHFTEDIGSIRHSNAGPVLSSYQPQRNFHHRSAPQQFAGYDIATTPTMFRSDPGVREIRELKEEEESMEWTTLQHLDLRHVARGILKPLQPHAAAFHPTQALVSAAIGTYIIEFDALTGSKLATIDMGSPVVRMAYCPTSGHSVIAILEDCTIRSCDFDAEQTCVLHSPEKKTEHISSETEVHLALTPLQPVVFFGFHKRLSVTVVGTVEGGRAPTKIKTDLKKPVVNLACHPRLPVLYIAYAEGLIRAYNIHTYAVHYTLQLDNTIKLVGAGAFAFHPSLEWIFVGDRRGTLLAWDVSTERPIMIGITQVGSQPITSIAWLPMLRLLTILSKDGTLQVWKTRLVVNPNKPPTQVNFFEPASIESLDIPHILSQRGGEAVYPLPRIRALEVHPKLNLAALLFANMSGGDNLKNRAAYSREGRKQLFAVLQSARGSSASVLKEKLSSMGSSGILADHQLKAELEERHIRGQRDLTISDIARKAFLYSHFLEGHAKTAPISRLPLITIVDPKNPLKDIPVCQPFHLELNFFNKENRVLHYPVRAFYVDGVNLMAYNLSSGGDSIYKKLFTSIPGNVEYYPKYMVYGKKRHLFLIVYEFSGTTNEVVLYWENTDIKLASSKGSTIKGCDAAFIGPNENQFAILDEDKSGLALYILPGAALQEAGGKNGAVEPNLLPDQPVEASTNSIQGPIPFLFETEIDRIFSTPLESTLMFACNGKQIGFAKLVQSYVHPSSDGHYISTKTEGKKFIRLKANEIVLQVHWQETPRGFVAGVLTTHRVLMVSADLDVLASSSLIFDEGNPSFRSLLWVGPALLFSTATAVCILGWDGKVRTVLSITMPNAALIGALNDRLLLANPTDMNPRQKKGVEIKSCLVGLLEPLLIGFATMQQNFEQKLDLSEILYQITSRFDSLRITPRSLDILARGPPVCGDLAVSLSQAGPQFTQVLRGQYAIKALRFSTALSVLKDEFVRSRDYPKCPPTSHLFHRFRLLGYACIRYGQFDSAKETFEVIADYESMLDLFLCHLNPSAMRHLAQRLEEEGADSELRRYCERILRVRSSGWTQGIFANFAAESMVPKGNEWGGGNWEIKTPTNLKSIPQWELAAEVMPYMKTDDGAIPSIITDHIGVYLGSIKGRGNIVQVKEGSLVIPAVGGSKPNGVHTSMAQSIDSSKGVPGGETNAGSLMGLETLIKPNQSSTAADEQAKAAEEFKKTMYGTADGSSSDEEGVSKTKKLQIRIRDKPTSDAVDVNKIKEATKRLGDGLGLPIARTKSLTGISQDLGPSQQQLFPATSASVTTPTVSTAGDLFGTDSWVQPALVSQSAPTTKGVGTAAGPIPEDFFQNTIPSLQVAASLPPPGTYLSKLDGTSQKVEVGGNVPPDRVNAPSADIGLPGGGVPPQSAEQPIPPESFALPGDGVPPQYTAAPTGMPQPQVLPAQIPLSTQPLDLSALGVPNSADSGKPTSSEPAPASVRPGQVPRGAAASMCFKTGLAHLEQNQLPDSLSCFDEAFLALAKDNSRGADIKAQATICAQYKIAVTLLQEILRLQKVQGPRALSAKDEMARLSRHLGSLPLQAKHRINCIRTAIKRNMDVQNYAYAKQMLELLLSKAPPGKQEELRSLIDICVQRGLTNKSIDPLEDPSQFCSATLSRLSTIGYDVCDLCGAKFSALSSPGCIICGMGSIKRSDAVGGAAPVPSPFG</sequence>
<dbReference type="SMART" id="SM00320">
    <property type="entry name" value="WD40"/>
    <property type="match status" value="4"/>
</dbReference>
<dbReference type="SUPFAM" id="SSF50978">
    <property type="entry name" value="WD40 repeat-like"/>
    <property type="match status" value="1"/>
</dbReference>
<dbReference type="SUPFAM" id="SSF68906">
    <property type="entry name" value="SAP domain"/>
    <property type="match status" value="1"/>
</dbReference>
<comment type="caution">
    <text evidence="3">The sequence shown here is derived from an EMBL/GenBank/DDBJ whole genome shotgun (WGS) entry which is preliminary data.</text>
</comment>
<protein>
    <recommendedName>
        <fullName evidence="2">SAP domain-containing protein</fullName>
    </recommendedName>
</protein>
<proteinExistence type="predicted"/>
<feature type="region of interest" description="Disordered" evidence="1">
    <location>
        <begin position="1"/>
        <end position="65"/>
    </location>
</feature>
<name>A0ABR2CDF8_9ROSI</name>
<accession>A0ABR2CDF8</accession>
<feature type="compositionally biased region" description="Polar residues" evidence="1">
    <location>
        <begin position="1786"/>
        <end position="1796"/>
    </location>
</feature>
<dbReference type="InterPro" id="IPR015943">
    <property type="entry name" value="WD40/YVTN_repeat-like_dom_sf"/>
</dbReference>
<feature type="compositionally biased region" description="Acidic residues" evidence="1">
    <location>
        <begin position="20"/>
        <end position="39"/>
    </location>
</feature>
<feature type="domain" description="SAP" evidence="2">
    <location>
        <begin position="83"/>
        <end position="117"/>
    </location>
</feature>
<dbReference type="EMBL" id="JBBPBM010000055">
    <property type="protein sequence ID" value="KAK8517550.1"/>
    <property type="molecule type" value="Genomic_DNA"/>
</dbReference>
<dbReference type="InterPro" id="IPR045160">
    <property type="entry name" value="ATG16"/>
</dbReference>